<proteinExistence type="predicted"/>
<accession>A0A177BB08</accession>
<evidence type="ECO:0000313" key="1">
    <source>
        <dbReference type="EMBL" id="OAF70624.1"/>
    </source>
</evidence>
<protein>
    <submittedName>
        <fullName evidence="1">Uncharacterized protein</fullName>
    </submittedName>
</protein>
<organism evidence="1 2">
    <name type="scientific">Intoshia linei</name>
    <dbReference type="NCBI Taxonomy" id="1819745"/>
    <lineage>
        <taxon>Eukaryota</taxon>
        <taxon>Metazoa</taxon>
        <taxon>Spiralia</taxon>
        <taxon>Lophotrochozoa</taxon>
        <taxon>Mesozoa</taxon>
        <taxon>Orthonectida</taxon>
        <taxon>Rhopaluridae</taxon>
        <taxon>Intoshia</taxon>
    </lineage>
</organism>
<gene>
    <name evidence="1" type="ORF">A3Q56_01599</name>
</gene>
<name>A0A177BB08_9BILA</name>
<comment type="caution">
    <text evidence="1">The sequence shown here is derived from an EMBL/GenBank/DDBJ whole genome shotgun (WGS) entry which is preliminary data.</text>
</comment>
<keyword evidence="2" id="KW-1185">Reference proteome</keyword>
<dbReference type="Proteomes" id="UP000078046">
    <property type="component" value="Unassembled WGS sequence"/>
</dbReference>
<sequence>MSGFNSSDRKSQEETFFNRELDHLRKSQIFDNNIKLKHISVVSALIDVIFEIPVSEAKIERSSNKHRLIHSRFKASLNDNTVDVQLNIRYN</sequence>
<reference evidence="1 2" key="1">
    <citation type="submission" date="2016-04" db="EMBL/GenBank/DDBJ databases">
        <title>The genome of Intoshia linei affirms orthonectids as highly simplified spiralians.</title>
        <authorList>
            <person name="Mikhailov K.V."/>
            <person name="Slusarev G.S."/>
            <person name="Nikitin M.A."/>
            <person name="Logacheva M.D."/>
            <person name="Penin A."/>
            <person name="Aleoshin V."/>
            <person name="Panchin Y.V."/>
        </authorList>
    </citation>
    <scope>NUCLEOTIDE SEQUENCE [LARGE SCALE GENOMIC DNA]</scope>
    <source>
        <strain evidence="1">Intl2013</strain>
        <tissue evidence="1">Whole animal</tissue>
    </source>
</reference>
<dbReference type="AlphaFoldDB" id="A0A177BB08"/>
<evidence type="ECO:0000313" key="2">
    <source>
        <dbReference type="Proteomes" id="UP000078046"/>
    </source>
</evidence>
<dbReference type="EMBL" id="LWCA01000127">
    <property type="protein sequence ID" value="OAF70624.1"/>
    <property type="molecule type" value="Genomic_DNA"/>
</dbReference>